<keyword evidence="1 3" id="KW-0732">Signal</keyword>
<dbReference type="PANTHER" id="PTHR35089:SF1">
    <property type="entry name" value="CHAPERONE PROTEIN SKP"/>
    <property type="match status" value="1"/>
</dbReference>
<dbReference type="PANTHER" id="PTHR35089">
    <property type="entry name" value="CHAPERONE PROTEIN SKP"/>
    <property type="match status" value="1"/>
</dbReference>
<comment type="similarity">
    <text evidence="2">Belongs to the skp family.</text>
</comment>
<proteinExistence type="inferred from homology"/>
<dbReference type="InterPro" id="IPR024930">
    <property type="entry name" value="Skp_dom_sf"/>
</dbReference>
<dbReference type="SUPFAM" id="SSF111384">
    <property type="entry name" value="OmpH-like"/>
    <property type="match status" value="1"/>
</dbReference>
<accession>A0A220UL67</accession>
<protein>
    <submittedName>
        <fullName evidence="4">Molecular chaperone</fullName>
    </submittedName>
</protein>
<dbReference type="InterPro" id="IPR005632">
    <property type="entry name" value="Chaperone_Skp"/>
</dbReference>
<dbReference type="Gene3D" id="3.30.910.20">
    <property type="entry name" value="Skp domain"/>
    <property type="match status" value="1"/>
</dbReference>
<evidence type="ECO:0000256" key="2">
    <source>
        <dbReference type="PIRNR" id="PIRNR002094"/>
    </source>
</evidence>
<evidence type="ECO:0000313" key="5">
    <source>
        <dbReference type="Proteomes" id="UP000198367"/>
    </source>
</evidence>
<feature type="signal peptide" evidence="3">
    <location>
        <begin position="1"/>
        <end position="23"/>
    </location>
</feature>
<feature type="chain" id="PRO_5011768821" evidence="3">
    <location>
        <begin position="24"/>
        <end position="168"/>
    </location>
</feature>
<name>A0A220UL67_9GAMM</name>
<dbReference type="GO" id="GO:0005829">
    <property type="term" value="C:cytosol"/>
    <property type="evidence" value="ECO:0007669"/>
    <property type="project" value="TreeGrafter"/>
</dbReference>
<dbReference type="KEGG" id="sbj:CF168_06870"/>
<dbReference type="EMBL" id="CP022358">
    <property type="protein sequence ID" value="ASK68622.1"/>
    <property type="molecule type" value="Genomic_DNA"/>
</dbReference>
<sequence>MNKMVNRALVTLALLGAPLAAQAENIAVVDMGAVFEQLPQREQISQSLKSEFGDRMAEVQKMQEEMRSLMEKQQRDGALMNDTQKTELVRKMEALKSEYQLKGKALDEDLRRRQGEEQNKLLVKVQKAINTIAEKEKYDLVLQRGAVIYVKPNADISGKVVEALSKGK</sequence>
<keyword evidence="5" id="KW-1185">Reference proteome</keyword>
<reference evidence="4 5" key="1">
    <citation type="submission" date="2017-07" db="EMBL/GenBank/DDBJ databases">
        <title>Phenotypical and genomic characterization of a clinical isolate of Shewanella bicestrii sp. nov. producing an extended-spectrum beta-lactamase and a new oxacillinase variant.</title>
        <authorList>
            <person name="Jousset A.B."/>
            <person name="Bonnin R.A."/>
            <person name="Girlich D."/>
            <person name="Dabos L."/>
            <person name="Potron A."/>
            <person name="Dortet L."/>
            <person name="Glaser P."/>
            <person name="Naas T."/>
        </authorList>
    </citation>
    <scope>NUCLEOTIDE SEQUENCE [LARGE SCALE GENOMIC DNA]</scope>
    <source>
        <strain evidence="4 5">JAB-1</strain>
    </source>
</reference>
<evidence type="ECO:0000313" key="4">
    <source>
        <dbReference type="EMBL" id="ASK68622.1"/>
    </source>
</evidence>
<dbReference type="GO" id="GO:0050821">
    <property type="term" value="P:protein stabilization"/>
    <property type="evidence" value="ECO:0007669"/>
    <property type="project" value="TreeGrafter"/>
</dbReference>
<evidence type="ECO:0000256" key="3">
    <source>
        <dbReference type="SAM" id="SignalP"/>
    </source>
</evidence>
<dbReference type="Pfam" id="PF03938">
    <property type="entry name" value="OmpH"/>
    <property type="match status" value="1"/>
</dbReference>
<organism evidence="4 5">
    <name type="scientific">Shewanella bicestrii</name>
    <dbReference type="NCBI Taxonomy" id="2018305"/>
    <lineage>
        <taxon>Bacteria</taxon>
        <taxon>Pseudomonadati</taxon>
        <taxon>Pseudomonadota</taxon>
        <taxon>Gammaproteobacteria</taxon>
        <taxon>Alteromonadales</taxon>
        <taxon>Shewanellaceae</taxon>
        <taxon>Shewanella</taxon>
    </lineage>
</organism>
<dbReference type="AlphaFoldDB" id="A0A220UL67"/>
<evidence type="ECO:0000256" key="1">
    <source>
        <dbReference type="ARBA" id="ARBA00022729"/>
    </source>
</evidence>
<dbReference type="GO" id="GO:0051082">
    <property type="term" value="F:unfolded protein binding"/>
    <property type="evidence" value="ECO:0007669"/>
    <property type="project" value="InterPro"/>
</dbReference>
<dbReference type="PIRSF" id="PIRSF002094">
    <property type="entry name" value="OMP26_Skp"/>
    <property type="match status" value="1"/>
</dbReference>
<gene>
    <name evidence="4" type="ORF">CF168_06870</name>
</gene>
<dbReference type="Proteomes" id="UP000198367">
    <property type="component" value="Chromosome"/>
</dbReference>
<dbReference type="SMART" id="SM00935">
    <property type="entry name" value="OmpH"/>
    <property type="match status" value="1"/>
</dbReference>